<feature type="region of interest" description="Disordered" evidence="1">
    <location>
        <begin position="105"/>
        <end position="144"/>
    </location>
</feature>
<proteinExistence type="predicted"/>
<comment type="caution">
    <text evidence="2">The sequence shown here is derived from an EMBL/GenBank/DDBJ whole genome shotgun (WGS) entry which is preliminary data.</text>
</comment>
<feature type="non-terminal residue" evidence="2">
    <location>
        <position position="1"/>
    </location>
</feature>
<dbReference type="Proteomes" id="UP001177023">
    <property type="component" value="Unassembled WGS sequence"/>
</dbReference>
<dbReference type="EMBL" id="CATQJA010002664">
    <property type="protein sequence ID" value="CAJ0582344.1"/>
    <property type="molecule type" value="Genomic_DNA"/>
</dbReference>
<reference evidence="2" key="1">
    <citation type="submission" date="2023-06" db="EMBL/GenBank/DDBJ databases">
        <authorList>
            <person name="Delattre M."/>
        </authorList>
    </citation>
    <scope>NUCLEOTIDE SEQUENCE</scope>
    <source>
        <strain evidence="2">AF72</strain>
    </source>
</reference>
<sequence length="432" mass="48323">MQNSRETLSLYMTIKADVAASKTAREKHRNVTCEEVAGALAADKIRLPQHVYRSGQQPKSAPVSARGTKTLAWFLADTTIDKKMNLSASSSPINKHPPQQLDKMLAGQKESAERRKRRVKKAKTRHDSHTTPSEGSAPSDALGDEKQKIVTDFKEDYWYYDVTSDGYYYEQNGAKGWRRRQPNTDPKKYFEQVTNVDKLPTTTVPPPNAANQLGVDPRALQILQQALYGQQPAYKYYDPNSDGYYYEMASVDGWRKRQPTRPASQQAPRLPTATPQQQASFQSYGAALARGQMPRAWMFSESSASSSSSDETAVHDALLAQMDELSVDTTLARPNKLAGPELLSSFNVDRFLENSVFPEQKAFDMWSSRSPLSPLKTANSVLETPRAPFEAPRLPMKAQEPTWSGWGISAQEPRAKHLPELQKIWQAPTPTA</sequence>
<feature type="compositionally biased region" description="Basic residues" evidence="1">
    <location>
        <begin position="114"/>
        <end position="126"/>
    </location>
</feature>
<feature type="region of interest" description="Disordered" evidence="1">
    <location>
        <begin position="256"/>
        <end position="277"/>
    </location>
</feature>
<feature type="compositionally biased region" description="Polar residues" evidence="1">
    <location>
        <begin position="261"/>
        <end position="277"/>
    </location>
</feature>
<evidence type="ECO:0000313" key="2">
    <source>
        <dbReference type="EMBL" id="CAJ0582344.1"/>
    </source>
</evidence>
<evidence type="ECO:0000256" key="1">
    <source>
        <dbReference type="SAM" id="MobiDB-lite"/>
    </source>
</evidence>
<keyword evidence="3" id="KW-1185">Reference proteome</keyword>
<evidence type="ECO:0000313" key="3">
    <source>
        <dbReference type="Proteomes" id="UP001177023"/>
    </source>
</evidence>
<name>A0AA36D764_9BILA</name>
<dbReference type="AlphaFoldDB" id="A0AA36D764"/>
<organism evidence="2 3">
    <name type="scientific">Mesorhabditis spiculigera</name>
    <dbReference type="NCBI Taxonomy" id="96644"/>
    <lineage>
        <taxon>Eukaryota</taxon>
        <taxon>Metazoa</taxon>
        <taxon>Ecdysozoa</taxon>
        <taxon>Nematoda</taxon>
        <taxon>Chromadorea</taxon>
        <taxon>Rhabditida</taxon>
        <taxon>Rhabditina</taxon>
        <taxon>Rhabditomorpha</taxon>
        <taxon>Rhabditoidea</taxon>
        <taxon>Rhabditidae</taxon>
        <taxon>Mesorhabditinae</taxon>
        <taxon>Mesorhabditis</taxon>
    </lineage>
</organism>
<gene>
    <name evidence="2" type="ORF">MSPICULIGERA_LOCUS20480</name>
</gene>
<protein>
    <submittedName>
        <fullName evidence="2">Uncharacterized protein</fullName>
    </submittedName>
</protein>
<accession>A0AA36D764</accession>